<proteinExistence type="inferred from homology"/>
<dbReference type="InterPro" id="IPR007807">
    <property type="entry name" value="TcmA/NAT10_helicase"/>
</dbReference>
<dbReference type="PROSITE" id="PS51186">
    <property type="entry name" value="GNAT"/>
    <property type="match status" value="1"/>
</dbReference>
<dbReference type="InterPro" id="IPR024914">
    <property type="entry name" value="tRNA_acetyltr_TmcA"/>
</dbReference>
<keyword evidence="7 9" id="KW-0694">RNA-binding</keyword>
<comment type="subcellular location">
    <subcellularLocation>
        <location evidence="9">Cytoplasm</location>
    </subcellularLocation>
</comment>
<evidence type="ECO:0000256" key="8">
    <source>
        <dbReference type="ARBA" id="ARBA00023315"/>
    </source>
</evidence>
<dbReference type="SUPFAM" id="SSF55729">
    <property type="entry name" value="Acyl-CoA N-acyltransferases (Nat)"/>
    <property type="match status" value="1"/>
</dbReference>
<evidence type="ECO:0000256" key="1">
    <source>
        <dbReference type="ARBA" id="ARBA00022490"/>
    </source>
</evidence>
<dbReference type="InterPro" id="IPR000182">
    <property type="entry name" value="GNAT_dom"/>
</dbReference>
<feature type="binding site" evidence="9">
    <location>
        <position position="351"/>
    </location>
    <ligand>
        <name>ATP</name>
        <dbReference type="ChEBI" id="CHEBI:30616"/>
    </ligand>
</feature>
<evidence type="ECO:0000256" key="3">
    <source>
        <dbReference type="ARBA" id="ARBA00022679"/>
    </source>
</evidence>
<dbReference type="Pfam" id="PF05127">
    <property type="entry name" value="NAT10_TcmA_helicase"/>
    <property type="match status" value="1"/>
</dbReference>
<keyword evidence="4 9" id="KW-0819">tRNA processing</keyword>
<gene>
    <name evidence="9" type="primary">tmcA</name>
    <name evidence="11" type="ORF">ACFO3I_18570</name>
</gene>
<evidence type="ECO:0000256" key="7">
    <source>
        <dbReference type="ARBA" id="ARBA00022884"/>
    </source>
</evidence>
<organism evidence="11 12">
    <name type="scientific">Rheinheimera marina</name>
    <dbReference type="NCBI Taxonomy" id="1774958"/>
    <lineage>
        <taxon>Bacteria</taxon>
        <taxon>Pseudomonadati</taxon>
        <taxon>Pseudomonadota</taxon>
        <taxon>Gammaproteobacteria</taxon>
        <taxon>Chromatiales</taxon>
        <taxon>Chromatiaceae</taxon>
        <taxon>Rheinheimera</taxon>
    </lineage>
</organism>
<evidence type="ECO:0000256" key="9">
    <source>
        <dbReference type="HAMAP-Rule" id="MF_01886"/>
    </source>
</evidence>
<dbReference type="InterPro" id="IPR016181">
    <property type="entry name" value="Acyl_CoA_acyltransferase"/>
</dbReference>
<dbReference type="Pfam" id="PF13718">
    <property type="entry name" value="GNAT_acetyltr_2"/>
    <property type="match status" value="1"/>
</dbReference>
<name>A0ABV9JRV8_9GAMM</name>
<keyword evidence="2 9" id="KW-0820">tRNA-binding</keyword>
<accession>A0ABV9JRV8</accession>
<keyword evidence="3 9" id="KW-0808">Transferase</keyword>
<evidence type="ECO:0000256" key="2">
    <source>
        <dbReference type="ARBA" id="ARBA00022555"/>
    </source>
</evidence>
<evidence type="ECO:0000256" key="5">
    <source>
        <dbReference type="ARBA" id="ARBA00022741"/>
    </source>
</evidence>
<dbReference type="InterPro" id="IPR013562">
    <property type="entry name" value="TmcA/NAT10_N"/>
</dbReference>
<dbReference type="HAMAP" id="MF_01886">
    <property type="entry name" value="tRNA_acetyltr_TmcA"/>
    <property type="match status" value="1"/>
</dbReference>
<dbReference type="Gene3D" id="3.40.50.300">
    <property type="entry name" value="P-loop containing nucleotide triphosphate hydrolases"/>
    <property type="match status" value="1"/>
</dbReference>
<dbReference type="PANTHER" id="PTHR10925:SF5">
    <property type="entry name" value="RNA CYTIDINE ACETYLTRANSFERASE"/>
    <property type="match status" value="1"/>
</dbReference>
<evidence type="ECO:0000256" key="6">
    <source>
        <dbReference type="ARBA" id="ARBA00022840"/>
    </source>
</evidence>
<sequence length="687" mass="76698">MDTQWLLDAQQRYLQAGWRLPLWCSGSPAFLSEVVQNLLLPGQQRVYWLGPAAPEGCTTLNARQKQLWLGSECDLLIINAQQEIDWDLVAASAGCLRAGGIWLLLTPAEHNWLSQPNPASKRVLSFPLDASSQTGRFQQFFIQSLVATRCGRWQEGQPPQLPTIESQVSTLLPAVSSPYKTNDQQAAVEAIHKVLSGHRRRPLLLSAHRGRGKSTALGIAAAQLIRQGKTQVLLTGPSPQSVQRVLQTTAEQLAAPYQSGQQQVAEGALQFHPIDWLLQHKPKASLLLVDEAAAIPTPQLEQLNLVYNRVVFSSTEHGYEGTGRGFQLKFRQHLQAQPAGFRQVKLQQPIRYQSDDPLEQLIFDAFLLQPLSVEAEMLSSEQLTFHHYQSEDLVNRPELLRQVFHLLSLAHYQTDIHDLWGLLEQPQQVYSLQSGSTVVACALVGIEGGFTQELVTQIAHGQRRVQGHLLAQSLAYHCAKPDLAMNTLARVQRIVVHPALQLQGLGSQLLTQCGAYLAGRVSYLGTSFGANPQLVRFWQKAGFLPVKLSVFSQQASAEQSVLMLKAFAPEQQAKVVALSSEFSQLLYWQLSDQQQKLNAELAAILCKPARIPLSSSQKQQLQLFADGLRSLALVEALLPLWLALYIQKLQQDEFLLLLISRYWQKQPLKFSQDQLQQLRQLIKTSLD</sequence>
<dbReference type="Gene3D" id="3.40.630.30">
    <property type="match status" value="1"/>
</dbReference>
<dbReference type="InterPro" id="IPR027417">
    <property type="entry name" value="P-loop_NTPase"/>
</dbReference>
<evidence type="ECO:0000313" key="11">
    <source>
        <dbReference type="EMBL" id="MFC4657021.1"/>
    </source>
</evidence>
<dbReference type="PANTHER" id="PTHR10925">
    <property type="entry name" value="N-ACETYLTRANSFERASE 10"/>
    <property type="match status" value="1"/>
</dbReference>
<keyword evidence="8 9" id="KW-0012">Acyltransferase</keyword>
<evidence type="ECO:0000259" key="10">
    <source>
        <dbReference type="PROSITE" id="PS51186"/>
    </source>
</evidence>
<dbReference type="GO" id="GO:0016746">
    <property type="term" value="F:acyltransferase activity"/>
    <property type="evidence" value="ECO:0007669"/>
    <property type="project" value="UniProtKB-KW"/>
</dbReference>
<dbReference type="EC" id="2.3.1.193" evidence="9"/>
<dbReference type="Proteomes" id="UP001595962">
    <property type="component" value="Unassembled WGS sequence"/>
</dbReference>
<dbReference type="RefSeq" id="WP_377336649.1">
    <property type="nucleotide sequence ID" value="NZ_JBHSGB010000020.1"/>
</dbReference>
<evidence type="ECO:0000256" key="4">
    <source>
        <dbReference type="ARBA" id="ARBA00022694"/>
    </source>
</evidence>
<comment type="caution">
    <text evidence="9">Lacks conserved residue(s) required for the propagation of feature annotation.</text>
</comment>
<dbReference type="SUPFAM" id="SSF52540">
    <property type="entry name" value="P-loop containing nucleoside triphosphate hydrolases"/>
    <property type="match status" value="1"/>
</dbReference>
<dbReference type="InterPro" id="IPR032672">
    <property type="entry name" value="TmcA/NAT10/Kre33"/>
</dbReference>
<comment type="function">
    <text evidence="9">Catalyzes the formation of N(4)-acetylcytidine (ac(4)C) at the wobble position of tRNA(Met), by using acetyl-CoA as an acetyl donor and ATP (or GTP).</text>
</comment>
<keyword evidence="5 9" id="KW-0547">Nucleotide-binding</keyword>
<comment type="caution">
    <text evidence="11">The sequence shown here is derived from an EMBL/GenBank/DDBJ whole genome shotgun (WGS) entry which is preliminary data.</text>
</comment>
<keyword evidence="1 9" id="KW-0963">Cytoplasm</keyword>
<dbReference type="EMBL" id="JBHSGB010000020">
    <property type="protein sequence ID" value="MFC4657021.1"/>
    <property type="molecule type" value="Genomic_DNA"/>
</dbReference>
<comment type="catalytic activity">
    <reaction evidence="9">
        <text>cytidine(34) in elongator tRNA(Met) + acetyl-CoA + ATP + H2O = N(4)-acetylcytidine(34) in elongator tRNA(Met) + ADP + phosphate + CoA + H(+)</text>
        <dbReference type="Rhea" id="RHEA:43788"/>
        <dbReference type="Rhea" id="RHEA-COMP:10693"/>
        <dbReference type="Rhea" id="RHEA-COMP:10694"/>
        <dbReference type="ChEBI" id="CHEBI:15377"/>
        <dbReference type="ChEBI" id="CHEBI:15378"/>
        <dbReference type="ChEBI" id="CHEBI:30616"/>
        <dbReference type="ChEBI" id="CHEBI:43474"/>
        <dbReference type="ChEBI" id="CHEBI:57287"/>
        <dbReference type="ChEBI" id="CHEBI:57288"/>
        <dbReference type="ChEBI" id="CHEBI:74900"/>
        <dbReference type="ChEBI" id="CHEBI:82748"/>
        <dbReference type="ChEBI" id="CHEBI:456216"/>
        <dbReference type="EC" id="2.3.1.193"/>
    </reaction>
</comment>
<feature type="binding site" evidence="9">
    <location>
        <position position="184"/>
    </location>
    <ligand>
        <name>ATP</name>
        <dbReference type="ChEBI" id="CHEBI:30616"/>
    </ligand>
</feature>
<dbReference type="Gene3D" id="3.40.50.11040">
    <property type="match status" value="1"/>
</dbReference>
<keyword evidence="6 9" id="KW-0067">ATP-binding</keyword>
<evidence type="ECO:0000313" key="12">
    <source>
        <dbReference type="Proteomes" id="UP001595962"/>
    </source>
</evidence>
<reference evidence="12" key="1">
    <citation type="journal article" date="2019" name="Int. J. Syst. Evol. Microbiol.">
        <title>The Global Catalogue of Microorganisms (GCM) 10K type strain sequencing project: providing services to taxonomists for standard genome sequencing and annotation.</title>
        <authorList>
            <consortium name="The Broad Institute Genomics Platform"/>
            <consortium name="The Broad Institute Genome Sequencing Center for Infectious Disease"/>
            <person name="Wu L."/>
            <person name="Ma J."/>
        </authorList>
    </citation>
    <scope>NUCLEOTIDE SEQUENCE [LARGE SCALE GENOMIC DNA]</scope>
    <source>
        <strain evidence="12">DT28</strain>
    </source>
</reference>
<keyword evidence="12" id="KW-1185">Reference proteome</keyword>
<comment type="similarity">
    <text evidence="9">Belongs to the TmcA family.</text>
</comment>
<protein>
    <recommendedName>
        <fullName evidence="9">tRNA(Met) cytidine acetyltransferase TmcA</fullName>
        <ecNumber evidence="9">2.3.1.193</ecNumber>
    </recommendedName>
</protein>
<feature type="domain" description="N-acetyltransferase" evidence="10">
    <location>
        <begin position="383"/>
        <end position="568"/>
    </location>
</feature>
<dbReference type="Pfam" id="PF08351">
    <property type="entry name" value="TmcA_N"/>
    <property type="match status" value="1"/>
</dbReference>